<name>S0ETS8_CHTCT</name>
<dbReference type="MEROPS" id="T03.025"/>
<dbReference type="GO" id="GO:0006750">
    <property type="term" value="P:glutathione biosynthetic process"/>
    <property type="evidence" value="ECO:0007669"/>
    <property type="project" value="UniProtKB-KW"/>
</dbReference>
<comment type="pathway">
    <text evidence="6">Sulfur metabolism; glutathione metabolism.</text>
</comment>
<dbReference type="InterPro" id="IPR043138">
    <property type="entry name" value="GGT_lsub"/>
</dbReference>
<feature type="binding site" evidence="5">
    <location>
        <position position="428"/>
    </location>
    <ligand>
        <name>L-glutamate</name>
        <dbReference type="ChEBI" id="CHEBI:29985"/>
    </ligand>
</feature>
<dbReference type="SUPFAM" id="SSF56235">
    <property type="entry name" value="N-terminal nucleophile aminohydrolases (Ntn hydrolases)"/>
    <property type="match status" value="1"/>
</dbReference>
<proteinExistence type="inferred from homology"/>
<comment type="catalytic activity">
    <reaction evidence="2 6">
        <text>glutathione + H2O = L-cysteinylglycine + L-glutamate</text>
        <dbReference type="Rhea" id="RHEA:28807"/>
        <dbReference type="ChEBI" id="CHEBI:15377"/>
        <dbReference type="ChEBI" id="CHEBI:29985"/>
        <dbReference type="ChEBI" id="CHEBI:57925"/>
        <dbReference type="ChEBI" id="CHEBI:61694"/>
        <dbReference type="EC" id="3.4.19.13"/>
    </reaction>
</comment>
<feature type="active site" description="Nucleophile" evidence="4">
    <location>
        <position position="341"/>
    </location>
</feature>
<dbReference type="Proteomes" id="UP000014227">
    <property type="component" value="Chromosome I"/>
</dbReference>
<comment type="PTM">
    <text evidence="6">Cleaved by autocatalysis into a large and a small subunit.</text>
</comment>
<dbReference type="GO" id="GO:0036374">
    <property type="term" value="F:glutathione hydrolase activity"/>
    <property type="evidence" value="ECO:0007669"/>
    <property type="project" value="UniProtKB-UniRule"/>
</dbReference>
<evidence type="ECO:0000256" key="2">
    <source>
        <dbReference type="ARBA" id="ARBA00001089"/>
    </source>
</evidence>
<keyword evidence="6" id="KW-0865">Zymogen</keyword>
<dbReference type="eggNOG" id="COG0405">
    <property type="taxonomic scope" value="Bacteria"/>
</dbReference>
<gene>
    <name evidence="7" type="ORF">CCALI_01076</name>
</gene>
<dbReference type="Gene3D" id="3.60.20.40">
    <property type="match status" value="1"/>
</dbReference>
<evidence type="ECO:0000313" key="7">
    <source>
        <dbReference type="EMBL" id="CCW34898.1"/>
    </source>
</evidence>
<sequence length="533" mass="57431">MEQHRGIVVAKRGLVAASQPLAAAAGLKMLMDGGSFADAAIATSAVLCVTEPHASHLGGDAFLIVYEAATSKTYAFNGSGKAPQAATAEHFGRAIPTRGIRSVAVPGLVDVWHEFHQRWGRLSLSKVLEPAISYADQGYPVGFRTARVFRDSQALWQEFPATLRALTGQDHPPQAGQTIRQPALAKTLALIADTGREAFYEGALAEAIVRFCQAQGGLLSYEDLANHRTWIGEPISTSYRGHTVHGQPPVSQGLLLLEELNLVEGFDLSQMGPLSADAIHVMVEAKKLAFADRARFLGDPDFVSVSVEKLLDKEYAAQRRGEIRMERASVPQSHSELAHDTTYFCVMDADGNAVSFIQSVFWGYGSGLVVEDTGILLNNRLSGFSLDSKSPNFLQPGKRPLHTLNAWLITRPTPSGERVTYVGGTPGADWQVQTSLQVICNLLDFGMNPQQALEAPRWAHGPSVPENGPANLLQIESRVDMTVIEALRRRGHEVAPIGPWAHGSACQLIACDDQTGALLGASDPRCDGEAVGF</sequence>
<keyword evidence="6" id="KW-0317">Glutathione biosynthesis</keyword>
<evidence type="ECO:0000256" key="1">
    <source>
        <dbReference type="ARBA" id="ARBA00001049"/>
    </source>
</evidence>
<reference evidence="8" key="1">
    <citation type="submission" date="2013-03" db="EMBL/GenBank/DDBJ databases">
        <title>Genome sequence of Chthonomonas calidirosea, the first sequenced genome from the Armatimonadetes phylum (formally candidate division OP10).</title>
        <authorList>
            <person name="Lee K.C.Y."/>
            <person name="Morgan X.C."/>
            <person name="Dunfield P.F."/>
            <person name="Tamas I."/>
            <person name="Houghton K.M."/>
            <person name="Vyssotski M."/>
            <person name="Ryan J.L.J."/>
            <person name="Lagutin K."/>
            <person name="McDonald I.R."/>
            <person name="Stott M.B."/>
        </authorList>
    </citation>
    <scope>NUCLEOTIDE SEQUENCE [LARGE SCALE GENOMIC DNA]</scope>
    <source>
        <strain evidence="8">DSM 23976 / ICMP 18418 / T49</strain>
    </source>
</reference>
<organism evidence="7 8">
    <name type="scientific">Chthonomonas calidirosea (strain DSM 23976 / ICMP 18418 / T49)</name>
    <dbReference type="NCBI Taxonomy" id="1303518"/>
    <lineage>
        <taxon>Bacteria</taxon>
        <taxon>Bacillati</taxon>
        <taxon>Armatimonadota</taxon>
        <taxon>Chthonomonadia</taxon>
        <taxon>Chthonomonadales</taxon>
        <taxon>Chthonomonadaceae</taxon>
        <taxon>Chthonomonas</taxon>
    </lineage>
</organism>
<dbReference type="PANTHER" id="PTHR43881:SF1">
    <property type="entry name" value="GAMMA-GLUTAMYLTRANSPEPTIDASE (AFU_ORTHOLOGUE AFUA_4G13580)"/>
    <property type="match status" value="1"/>
</dbReference>
<keyword evidence="6" id="KW-0378">Hydrolase</keyword>
<dbReference type="PANTHER" id="PTHR43881">
    <property type="entry name" value="GAMMA-GLUTAMYLTRANSPEPTIDASE (AFU_ORTHOLOGUE AFUA_4G13580)"/>
    <property type="match status" value="1"/>
</dbReference>
<comment type="subunit">
    <text evidence="6">This enzyme consists of two polypeptide chains, which are synthesized in precursor form from a single polypeptide.</text>
</comment>
<evidence type="ECO:0000256" key="3">
    <source>
        <dbReference type="ARBA" id="ARBA00047417"/>
    </source>
</evidence>
<dbReference type="EC" id="3.4.19.13" evidence="6"/>
<dbReference type="FunCoup" id="S0ETS8">
    <property type="interactions" value="241"/>
</dbReference>
<keyword evidence="6 7" id="KW-0808">Transferase</keyword>
<dbReference type="OrthoDB" id="9781342at2"/>
<evidence type="ECO:0000256" key="6">
    <source>
        <dbReference type="RuleBase" id="RU368036"/>
    </source>
</evidence>
<dbReference type="InterPro" id="IPR052896">
    <property type="entry name" value="GGT-like_enzyme"/>
</dbReference>
<dbReference type="STRING" id="454171.CP488_00080"/>
<dbReference type="RefSeq" id="WP_016482446.1">
    <property type="nucleotide sequence ID" value="NC_021487.1"/>
</dbReference>
<dbReference type="GO" id="GO:0103068">
    <property type="term" value="F:leukotriene C4 gamma-glutamyl transferase activity"/>
    <property type="evidence" value="ECO:0007669"/>
    <property type="project" value="UniProtKB-EC"/>
</dbReference>
<dbReference type="AlphaFoldDB" id="S0ETS8"/>
<dbReference type="HOGENOM" id="CLU_014813_3_2_0"/>
<dbReference type="InterPro" id="IPR000101">
    <property type="entry name" value="GGT_peptidase"/>
</dbReference>
<dbReference type="PRINTS" id="PR01210">
    <property type="entry name" value="GGTRANSPTASE"/>
</dbReference>
<comment type="similarity">
    <text evidence="6">Belongs to the gamma-glutamyltransferase family.</text>
</comment>
<dbReference type="EMBL" id="HF951689">
    <property type="protein sequence ID" value="CCW34898.1"/>
    <property type="molecule type" value="Genomic_DNA"/>
</dbReference>
<dbReference type="InterPro" id="IPR043137">
    <property type="entry name" value="GGT_ssub_C"/>
</dbReference>
<dbReference type="Gene3D" id="1.10.246.130">
    <property type="match status" value="1"/>
</dbReference>
<evidence type="ECO:0000256" key="5">
    <source>
        <dbReference type="PIRSR" id="PIRSR600101-2"/>
    </source>
</evidence>
<accession>S0ETS8</accession>
<comment type="catalytic activity">
    <reaction evidence="1 6">
        <text>an S-substituted glutathione + H2O = an S-substituted L-cysteinylglycine + L-glutamate</text>
        <dbReference type="Rhea" id="RHEA:59468"/>
        <dbReference type="ChEBI" id="CHEBI:15377"/>
        <dbReference type="ChEBI" id="CHEBI:29985"/>
        <dbReference type="ChEBI" id="CHEBI:90779"/>
        <dbReference type="ChEBI" id="CHEBI:143103"/>
        <dbReference type="EC" id="3.4.19.13"/>
    </reaction>
</comment>
<dbReference type="Pfam" id="PF01019">
    <property type="entry name" value="G_glu_transpept"/>
    <property type="match status" value="1"/>
</dbReference>
<dbReference type="UniPathway" id="UPA00204"/>
<dbReference type="InParanoid" id="S0ETS8"/>
<protein>
    <recommendedName>
        <fullName evidence="6">Glutathione hydrolase proenzyme</fullName>
        <ecNumber evidence="6">2.3.2.2</ecNumber>
        <ecNumber evidence="6">3.4.19.13</ecNumber>
    </recommendedName>
    <component>
        <recommendedName>
            <fullName evidence="6">Glutathione hydrolase large chain</fullName>
        </recommendedName>
    </component>
    <component>
        <recommendedName>
            <fullName evidence="6">Glutathione hydrolase small chain</fullName>
        </recommendedName>
    </component>
</protein>
<dbReference type="EC" id="2.3.2.2" evidence="6"/>
<dbReference type="KEGG" id="ccz:CCALI_01076"/>
<evidence type="ECO:0000256" key="4">
    <source>
        <dbReference type="PIRSR" id="PIRSR600101-1"/>
    </source>
</evidence>
<keyword evidence="8" id="KW-1185">Reference proteome</keyword>
<dbReference type="PATRIC" id="fig|1303518.3.peg.1096"/>
<keyword evidence="6 7" id="KW-0012">Acyltransferase</keyword>
<dbReference type="InterPro" id="IPR029055">
    <property type="entry name" value="Ntn_hydrolases_N"/>
</dbReference>
<dbReference type="GO" id="GO:0006751">
    <property type="term" value="P:glutathione catabolic process"/>
    <property type="evidence" value="ECO:0007669"/>
    <property type="project" value="UniProtKB-UniRule"/>
</dbReference>
<dbReference type="NCBIfam" id="TIGR00066">
    <property type="entry name" value="g_glut_trans"/>
    <property type="match status" value="1"/>
</dbReference>
<evidence type="ECO:0000313" key="8">
    <source>
        <dbReference type="Proteomes" id="UP000014227"/>
    </source>
</evidence>
<comment type="catalytic activity">
    <reaction evidence="3 6">
        <text>an N-terminal (5-L-glutamyl)-[peptide] + an alpha-amino acid = 5-L-glutamyl amino acid + an N-terminal L-alpha-aminoacyl-[peptide]</text>
        <dbReference type="Rhea" id="RHEA:23904"/>
        <dbReference type="Rhea" id="RHEA-COMP:9780"/>
        <dbReference type="Rhea" id="RHEA-COMP:9795"/>
        <dbReference type="ChEBI" id="CHEBI:77644"/>
        <dbReference type="ChEBI" id="CHEBI:78597"/>
        <dbReference type="ChEBI" id="CHEBI:78599"/>
        <dbReference type="ChEBI" id="CHEBI:78608"/>
        <dbReference type="EC" id="2.3.2.2"/>
    </reaction>
</comment>